<evidence type="ECO:0000256" key="2">
    <source>
        <dbReference type="ARBA" id="ARBA00007362"/>
    </source>
</evidence>
<feature type="transmembrane region" description="Helical" evidence="8">
    <location>
        <begin position="257"/>
        <end position="274"/>
    </location>
</feature>
<dbReference type="PANTHER" id="PTHR22911:SF137">
    <property type="entry name" value="SOLUTE CARRIER FAMILY 35 MEMBER G2-RELATED"/>
    <property type="match status" value="1"/>
</dbReference>
<keyword evidence="3" id="KW-0813">Transport</keyword>
<keyword evidence="5 8" id="KW-0812">Transmembrane</keyword>
<dbReference type="NCBIfam" id="TIGR00688">
    <property type="entry name" value="rarD"/>
    <property type="match status" value="1"/>
</dbReference>
<dbReference type="InterPro" id="IPR004626">
    <property type="entry name" value="RarD"/>
</dbReference>
<feature type="transmembrane region" description="Helical" evidence="8">
    <location>
        <begin position="86"/>
        <end position="105"/>
    </location>
</feature>
<dbReference type="SUPFAM" id="SSF103481">
    <property type="entry name" value="Multidrug resistance efflux transporter EmrE"/>
    <property type="match status" value="2"/>
</dbReference>
<dbReference type="PANTHER" id="PTHR22911">
    <property type="entry name" value="ACYL-MALONYL CONDENSING ENZYME-RELATED"/>
    <property type="match status" value="1"/>
</dbReference>
<keyword evidence="4" id="KW-1003">Cell membrane</keyword>
<evidence type="ECO:0000256" key="1">
    <source>
        <dbReference type="ARBA" id="ARBA00004651"/>
    </source>
</evidence>
<feature type="transmembrane region" description="Helical" evidence="8">
    <location>
        <begin position="23"/>
        <end position="44"/>
    </location>
</feature>
<accession>A0ABV3R298</accession>
<organism evidence="10 11">
    <name type="scientific">Mesorhizobium marinum</name>
    <dbReference type="NCBI Taxonomy" id="3228790"/>
    <lineage>
        <taxon>Bacteria</taxon>
        <taxon>Pseudomonadati</taxon>
        <taxon>Pseudomonadota</taxon>
        <taxon>Alphaproteobacteria</taxon>
        <taxon>Hyphomicrobiales</taxon>
        <taxon>Phyllobacteriaceae</taxon>
        <taxon>Mesorhizobium</taxon>
    </lineage>
</organism>
<gene>
    <name evidence="10" type="primary">rarD</name>
    <name evidence="10" type="ORF">ABUE31_11840</name>
</gene>
<feature type="transmembrane region" description="Helical" evidence="8">
    <location>
        <begin position="226"/>
        <end position="245"/>
    </location>
</feature>
<feature type="transmembrane region" description="Helical" evidence="8">
    <location>
        <begin position="164"/>
        <end position="180"/>
    </location>
</feature>
<dbReference type="InterPro" id="IPR000620">
    <property type="entry name" value="EamA_dom"/>
</dbReference>
<comment type="caution">
    <text evidence="10">The sequence shown here is derived from an EMBL/GenBank/DDBJ whole genome shotgun (WGS) entry which is preliminary data.</text>
</comment>
<evidence type="ECO:0000313" key="10">
    <source>
        <dbReference type="EMBL" id="MEW9806677.1"/>
    </source>
</evidence>
<feature type="transmembrane region" description="Helical" evidence="8">
    <location>
        <begin position="117"/>
        <end position="134"/>
    </location>
</feature>
<keyword evidence="7 8" id="KW-0472">Membrane</keyword>
<feature type="transmembrane region" description="Helical" evidence="8">
    <location>
        <begin position="192"/>
        <end position="214"/>
    </location>
</feature>
<dbReference type="EMBL" id="JBFOCI010000003">
    <property type="protein sequence ID" value="MEW9806677.1"/>
    <property type="molecule type" value="Genomic_DNA"/>
</dbReference>
<dbReference type="Proteomes" id="UP001556196">
    <property type="component" value="Unassembled WGS sequence"/>
</dbReference>
<keyword evidence="11" id="KW-1185">Reference proteome</keyword>
<evidence type="ECO:0000256" key="6">
    <source>
        <dbReference type="ARBA" id="ARBA00022989"/>
    </source>
</evidence>
<protein>
    <submittedName>
        <fullName evidence="10">EamA family transporter RarD</fullName>
    </submittedName>
</protein>
<name>A0ABV3R298_9HYPH</name>
<evidence type="ECO:0000256" key="8">
    <source>
        <dbReference type="SAM" id="Phobius"/>
    </source>
</evidence>
<dbReference type="InterPro" id="IPR037185">
    <property type="entry name" value="EmrE-like"/>
</dbReference>
<reference evidence="10 11" key="1">
    <citation type="submission" date="2024-06" db="EMBL/GenBank/DDBJ databases">
        <authorList>
            <person name="Tuo L."/>
        </authorList>
    </citation>
    <scope>NUCLEOTIDE SEQUENCE [LARGE SCALE GENOMIC DNA]</scope>
    <source>
        <strain evidence="10 11">ZMM04-5</strain>
    </source>
</reference>
<feature type="transmembrane region" description="Helical" evidence="8">
    <location>
        <begin position="56"/>
        <end position="74"/>
    </location>
</feature>
<evidence type="ECO:0000256" key="7">
    <source>
        <dbReference type="ARBA" id="ARBA00023136"/>
    </source>
</evidence>
<dbReference type="RefSeq" id="WP_367724162.1">
    <property type="nucleotide sequence ID" value="NZ_JBFOCH010000035.1"/>
</dbReference>
<proteinExistence type="inferred from homology"/>
<evidence type="ECO:0000259" key="9">
    <source>
        <dbReference type="Pfam" id="PF00892"/>
    </source>
</evidence>
<feature type="domain" description="EamA" evidence="9">
    <location>
        <begin position="21"/>
        <end position="157"/>
    </location>
</feature>
<sequence>MSAESAPAAIDPQAHDHAATRGFLFALSAYGLWGFLPLFLKLVAHLPAVEVLAHRVLWSVPIAGVVLVALGRTADVKAALRSPRTLAMAALTASLISINWGIYVWAIAVERTVEAALGYYINPLMTVAMAAVFLREKLSRSQVVAVGLAALAVLVLTVDAGGLPWISLLLAASFAVYGFLRKTLPIGPSQGFFLEVLILSVPSLAYVAWLQAHGESHFLASQPEDMLLLVLCGPATAVPLLLYGFGAKLLRFSTIGIMQYIAPTMVFLIAVFVFREPFGVWKMVAFALIWIALALYSWSMFSGRSAATSGAAKTIG</sequence>
<evidence type="ECO:0000256" key="4">
    <source>
        <dbReference type="ARBA" id="ARBA00022475"/>
    </source>
</evidence>
<evidence type="ECO:0000256" key="5">
    <source>
        <dbReference type="ARBA" id="ARBA00022692"/>
    </source>
</evidence>
<comment type="subcellular location">
    <subcellularLocation>
        <location evidence="1">Cell membrane</location>
        <topology evidence="1">Multi-pass membrane protein</topology>
    </subcellularLocation>
</comment>
<feature type="transmembrane region" description="Helical" evidence="8">
    <location>
        <begin position="280"/>
        <end position="298"/>
    </location>
</feature>
<feature type="transmembrane region" description="Helical" evidence="8">
    <location>
        <begin position="141"/>
        <end position="158"/>
    </location>
</feature>
<comment type="similarity">
    <text evidence="2">Belongs to the EamA transporter family.</text>
</comment>
<evidence type="ECO:0000256" key="3">
    <source>
        <dbReference type="ARBA" id="ARBA00022448"/>
    </source>
</evidence>
<dbReference type="Pfam" id="PF00892">
    <property type="entry name" value="EamA"/>
    <property type="match status" value="1"/>
</dbReference>
<evidence type="ECO:0000313" key="11">
    <source>
        <dbReference type="Proteomes" id="UP001556196"/>
    </source>
</evidence>
<keyword evidence="6 8" id="KW-1133">Transmembrane helix</keyword>